<dbReference type="OrthoDB" id="2298875at2759"/>
<dbReference type="EMBL" id="CBTN010000048">
    <property type="protein sequence ID" value="CDH57677.1"/>
    <property type="molecule type" value="Genomic_DNA"/>
</dbReference>
<evidence type="ECO:0000256" key="1">
    <source>
        <dbReference type="SAM" id="MobiDB-lite"/>
    </source>
</evidence>
<dbReference type="SUPFAM" id="SSF52047">
    <property type="entry name" value="RNI-like"/>
    <property type="match status" value="1"/>
</dbReference>
<proteinExistence type="predicted"/>
<name>A0A068S780_9FUNG</name>
<dbReference type="VEuPathDB" id="FungiDB:LCOR_08587.1"/>
<comment type="caution">
    <text evidence="2">The sequence shown here is derived from an EMBL/GenBank/DDBJ whole genome shotgun (WGS) entry which is preliminary data.</text>
</comment>
<organism evidence="2 3">
    <name type="scientific">Lichtheimia corymbifera JMRC:FSU:9682</name>
    <dbReference type="NCBI Taxonomy" id="1263082"/>
    <lineage>
        <taxon>Eukaryota</taxon>
        <taxon>Fungi</taxon>
        <taxon>Fungi incertae sedis</taxon>
        <taxon>Mucoromycota</taxon>
        <taxon>Mucoromycotina</taxon>
        <taxon>Mucoromycetes</taxon>
        <taxon>Mucorales</taxon>
        <taxon>Lichtheimiaceae</taxon>
        <taxon>Lichtheimia</taxon>
    </lineage>
</organism>
<protein>
    <recommendedName>
        <fullName evidence="4">F-box domain-containing protein</fullName>
    </recommendedName>
</protein>
<dbReference type="Gene3D" id="3.80.10.10">
    <property type="entry name" value="Ribonuclease Inhibitor"/>
    <property type="match status" value="1"/>
</dbReference>
<dbReference type="PANTHER" id="PTHR38926:SF5">
    <property type="entry name" value="F-BOX AND LEUCINE-RICH REPEAT PROTEIN 6"/>
    <property type="match status" value="1"/>
</dbReference>
<sequence>MFRRIHSGRHNNAPSTVPRTRALGGAQNHQTGVWHRRLRSYDQRVRTRRVDFVSRLPLELVSTLILPSSLILPLRHTFAYLHVCRTWRQRVLQSVQLHYISVGRVTFGGKQIMIAYAPYITCITLGHPSELPLYFFSRSQFACLQSLILTLVSQNDMRAVVRLLQPITAVLKTISLTISHALPNAAIAFKDIMPNGSRLEAFTCNKIDMTGFISHDHVHKYPNLKKLIITSITHPLEEKNIIGLLERFPSLQLLSLPQCQHSTPLSLMPQYCPFLDSLIYSVKQKAFEAECHPRTDNQVGLHSVYLDTGENFHIEDIASLLASHCDTLISINMMGKMNHHPGGISSAILSQHVHFKRLTRLMVYPGDDDDDIDSRSALSEWIIKGAPNAKEIEAPRCNISHPDVYHTMTRMTDLESLSFALPSTALIDGLEYHGTTLKHRSKLQILSVDVHYSGEQCPRVWRAVAGLSNLRELFMQLRGATLDEEFVTFIEALARGCPELTQLILESPTDFPTAIIAKFPLYPKLEELTLGSPNFWDSCLLDVLKCPYLQALYMDSTQMTDHVAIALAYLTGDAYLE</sequence>
<evidence type="ECO:0000313" key="2">
    <source>
        <dbReference type="EMBL" id="CDH57677.1"/>
    </source>
</evidence>
<dbReference type="AlphaFoldDB" id="A0A068S780"/>
<feature type="region of interest" description="Disordered" evidence="1">
    <location>
        <begin position="1"/>
        <end position="30"/>
    </location>
</feature>
<evidence type="ECO:0000313" key="3">
    <source>
        <dbReference type="Proteomes" id="UP000027586"/>
    </source>
</evidence>
<keyword evidence="3" id="KW-1185">Reference proteome</keyword>
<dbReference type="PANTHER" id="PTHR38926">
    <property type="entry name" value="F-BOX DOMAIN CONTAINING PROTEIN, EXPRESSED"/>
    <property type="match status" value="1"/>
</dbReference>
<accession>A0A068S780</accession>
<reference evidence="2" key="1">
    <citation type="submission" date="2013-08" db="EMBL/GenBank/DDBJ databases">
        <title>Gene expansion shapes genome architecture in the human pathogen Lichtheimia corymbifera: an evolutionary genomics analysis in the ancient terrestrial Mucorales (Mucoromycotina).</title>
        <authorList>
            <person name="Schwartze V.U."/>
            <person name="Winter S."/>
            <person name="Shelest E."/>
            <person name="Marcet-Houben M."/>
            <person name="Horn F."/>
            <person name="Wehner S."/>
            <person name="Hoffmann K."/>
            <person name="Riege K."/>
            <person name="Sammeth M."/>
            <person name="Nowrousian M."/>
            <person name="Valiante V."/>
            <person name="Linde J."/>
            <person name="Jacobsen I.D."/>
            <person name="Marz M."/>
            <person name="Brakhage A.A."/>
            <person name="Gabaldon T."/>
            <person name="Bocker S."/>
            <person name="Voigt K."/>
        </authorList>
    </citation>
    <scope>NUCLEOTIDE SEQUENCE [LARGE SCALE GENOMIC DNA]</scope>
    <source>
        <strain evidence="2">FSU 9682</strain>
    </source>
</reference>
<dbReference type="Proteomes" id="UP000027586">
    <property type="component" value="Unassembled WGS sequence"/>
</dbReference>
<evidence type="ECO:0008006" key="4">
    <source>
        <dbReference type="Google" id="ProtNLM"/>
    </source>
</evidence>
<gene>
    <name evidence="2" type="ORF">LCOR_08587.1</name>
</gene>
<dbReference type="InterPro" id="IPR032675">
    <property type="entry name" value="LRR_dom_sf"/>
</dbReference>